<feature type="domain" description="Flavodoxin-like" evidence="1">
    <location>
        <begin position="62"/>
        <end position="218"/>
    </location>
</feature>
<proteinExistence type="predicted"/>
<gene>
    <name evidence="2" type="ORF">SAMN04487861_10694</name>
</gene>
<dbReference type="Gene3D" id="3.40.50.360">
    <property type="match status" value="1"/>
</dbReference>
<dbReference type="Pfam" id="PF12682">
    <property type="entry name" value="Flavodoxin_4"/>
    <property type="match status" value="1"/>
</dbReference>
<dbReference type="Proteomes" id="UP000183639">
    <property type="component" value="Unassembled WGS sequence"/>
</dbReference>
<dbReference type="PANTHER" id="PTHR39201">
    <property type="entry name" value="EXPORTED PROTEIN-RELATED"/>
    <property type="match status" value="1"/>
</dbReference>
<evidence type="ECO:0000313" key="2">
    <source>
        <dbReference type="EMBL" id="SFH86021.1"/>
    </source>
</evidence>
<evidence type="ECO:0000313" key="3">
    <source>
        <dbReference type="Proteomes" id="UP000183639"/>
    </source>
</evidence>
<dbReference type="PROSITE" id="PS50902">
    <property type="entry name" value="FLAVODOXIN_LIKE"/>
    <property type="match status" value="1"/>
</dbReference>
<dbReference type="GO" id="GO:0010181">
    <property type="term" value="F:FMN binding"/>
    <property type="evidence" value="ECO:0007669"/>
    <property type="project" value="InterPro"/>
</dbReference>
<dbReference type="PANTHER" id="PTHR39201:SF1">
    <property type="entry name" value="FLAVODOXIN-LIKE DOMAIN-CONTAINING PROTEIN"/>
    <property type="match status" value="1"/>
</dbReference>
<dbReference type="EMBL" id="FOQK01000006">
    <property type="protein sequence ID" value="SFH86021.1"/>
    <property type="molecule type" value="Genomic_DNA"/>
</dbReference>
<sequence length="218" mass="23780">MKLVMKGDNIMRKLWIACLGVLMILGLVGCGTESGKTAEKAASAPAQSAQADSKAPAAKGKILIAYFSATGHTRTLAENTAKALNADLYEIRPEVPYSKEDLNYNDETTRATVEQKNDSVRPKLADKNAPIANYDTIVLAYPIWWGQAPRILDTFVESYDFTGKKLTAICTSGGSDIGSSADYLQKLTKGKAEWKPGKLFSPQAKAEEIKRWFNELGL</sequence>
<dbReference type="SUPFAM" id="SSF52218">
    <property type="entry name" value="Flavoproteins"/>
    <property type="match status" value="1"/>
</dbReference>
<name>A0A1I3DHP4_SELRU</name>
<reference evidence="2 3" key="1">
    <citation type="submission" date="2016-10" db="EMBL/GenBank/DDBJ databases">
        <authorList>
            <person name="de Groot N.N."/>
        </authorList>
    </citation>
    <scope>NUCLEOTIDE SEQUENCE [LARGE SCALE GENOMIC DNA]</scope>
    <source>
        <strain evidence="2 3">Z108</strain>
    </source>
</reference>
<dbReference type="InterPro" id="IPR029039">
    <property type="entry name" value="Flavoprotein-like_sf"/>
</dbReference>
<organism evidence="2 3">
    <name type="scientific">Selenomonas ruminantium</name>
    <dbReference type="NCBI Taxonomy" id="971"/>
    <lineage>
        <taxon>Bacteria</taxon>
        <taxon>Bacillati</taxon>
        <taxon>Bacillota</taxon>
        <taxon>Negativicutes</taxon>
        <taxon>Selenomonadales</taxon>
        <taxon>Selenomonadaceae</taxon>
        <taxon>Selenomonas</taxon>
    </lineage>
</organism>
<dbReference type="AlphaFoldDB" id="A0A1I3DHP4"/>
<dbReference type="GO" id="GO:0016651">
    <property type="term" value="F:oxidoreductase activity, acting on NAD(P)H"/>
    <property type="evidence" value="ECO:0007669"/>
    <property type="project" value="UniProtKB-ARBA"/>
</dbReference>
<protein>
    <submittedName>
        <fullName evidence="2">Flavodoxin</fullName>
    </submittedName>
</protein>
<accession>A0A1I3DHP4</accession>
<dbReference type="PROSITE" id="PS51257">
    <property type="entry name" value="PROKAR_LIPOPROTEIN"/>
    <property type="match status" value="1"/>
</dbReference>
<dbReference type="InterPro" id="IPR008254">
    <property type="entry name" value="Flavodoxin/NO_synth"/>
</dbReference>
<evidence type="ECO:0000259" key="1">
    <source>
        <dbReference type="PROSITE" id="PS50902"/>
    </source>
</evidence>